<organism evidence="6 10">
    <name type="scientific">Rhizophagus irregularis</name>
    <dbReference type="NCBI Taxonomy" id="588596"/>
    <lineage>
        <taxon>Eukaryota</taxon>
        <taxon>Fungi</taxon>
        <taxon>Fungi incertae sedis</taxon>
        <taxon>Mucoromycota</taxon>
        <taxon>Glomeromycotina</taxon>
        <taxon>Glomeromycetes</taxon>
        <taxon>Glomerales</taxon>
        <taxon>Glomeraceae</taxon>
        <taxon>Rhizophagus</taxon>
    </lineage>
</organism>
<evidence type="ECO:0000313" key="9">
    <source>
        <dbReference type="Proteomes" id="UP000233469"/>
    </source>
</evidence>
<proteinExistence type="predicted"/>
<evidence type="ECO:0000313" key="5">
    <source>
        <dbReference type="EMBL" id="PKK78775.1"/>
    </source>
</evidence>
<keyword evidence="2" id="KW-1133">Transmembrane helix</keyword>
<dbReference type="VEuPathDB" id="FungiDB:FUN_017383"/>
<dbReference type="EMBL" id="LLXI01000493">
    <property type="protein sequence ID" value="PKY46872.1"/>
    <property type="molecule type" value="Genomic_DNA"/>
</dbReference>
<dbReference type="EMBL" id="LLXH01000370">
    <property type="protein sequence ID" value="PKC67796.1"/>
    <property type="molecule type" value="Genomic_DNA"/>
</dbReference>
<evidence type="ECO:0000313" key="8">
    <source>
        <dbReference type="Proteomes" id="UP000232722"/>
    </source>
</evidence>
<protein>
    <submittedName>
        <fullName evidence="6">Uncharacterized protein</fullName>
    </submittedName>
</protein>
<keyword evidence="2" id="KW-0812">Transmembrane</keyword>
<dbReference type="SMR" id="A0A2I1GJQ9"/>
<evidence type="ECO:0000256" key="1">
    <source>
        <dbReference type="SAM" id="MobiDB-lite"/>
    </source>
</evidence>
<dbReference type="VEuPathDB" id="FungiDB:RhiirFUN_022694"/>
<accession>A0A2I1GJQ9</accession>
<dbReference type="EMBL" id="LLXL01000069">
    <property type="protein sequence ID" value="PKK78775.1"/>
    <property type="molecule type" value="Genomic_DNA"/>
</dbReference>
<feature type="transmembrane region" description="Helical" evidence="2">
    <location>
        <begin position="28"/>
        <end position="52"/>
    </location>
</feature>
<keyword evidence="2" id="KW-0472">Membrane</keyword>
<evidence type="ECO:0000313" key="3">
    <source>
        <dbReference type="EMBL" id="PKC08606.1"/>
    </source>
</evidence>
<evidence type="ECO:0000313" key="6">
    <source>
        <dbReference type="EMBL" id="PKY46872.1"/>
    </source>
</evidence>
<dbReference type="OrthoDB" id="2382048at2759"/>
<comment type="caution">
    <text evidence="6">The sequence shown here is derived from an EMBL/GenBank/DDBJ whole genome shotgun (WGS) entry which is preliminary data.</text>
</comment>
<reference evidence="6 10" key="1">
    <citation type="submission" date="2015-10" db="EMBL/GenBank/DDBJ databases">
        <title>Genome analyses suggest a sexual origin of heterokaryosis in a supposedly ancient asexual fungus.</title>
        <authorList>
            <person name="Ropars J."/>
            <person name="Sedzielewska K."/>
            <person name="Noel J."/>
            <person name="Charron P."/>
            <person name="Farinelli L."/>
            <person name="Marton T."/>
            <person name="Kruger M."/>
            <person name="Pelin A."/>
            <person name="Brachmann A."/>
            <person name="Corradi N."/>
        </authorList>
    </citation>
    <scope>NUCLEOTIDE SEQUENCE [LARGE SCALE GENOMIC DNA]</scope>
    <source>
        <strain evidence="6 10">A4</strain>
        <strain evidence="3 8">A5</strain>
        <strain evidence="5 9">C2</strain>
    </source>
</reference>
<dbReference type="EMBL" id="LLXJ01000530">
    <property type="protein sequence ID" value="PKC08606.1"/>
    <property type="molecule type" value="Genomic_DNA"/>
</dbReference>
<keyword evidence="10" id="KW-1185">Reference proteome</keyword>
<evidence type="ECO:0000256" key="2">
    <source>
        <dbReference type="SAM" id="Phobius"/>
    </source>
</evidence>
<feature type="region of interest" description="Disordered" evidence="1">
    <location>
        <begin position="161"/>
        <end position="185"/>
    </location>
</feature>
<dbReference type="VEuPathDB" id="FungiDB:RhiirA1_534658"/>
<evidence type="ECO:0000313" key="4">
    <source>
        <dbReference type="EMBL" id="PKC67796.1"/>
    </source>
</evidence>
<reference evidence="3 8" key="2">
    <citation type="submission" date="2017-09" db="EMBL/GenBank/DDBJ databases">
        <title>Extensive intraspecific genome diversity in a model arbuscular mycorrhizal fungus.</title>
        <authorList>
            <person name="Chen E.C."/>
            <person name="Morin E."/>
            <person name="Beaudet D."/>
            <person name="Noel J."/>
            <person name="Ndikumana S."/>
            <person name="Charron P."/>
            <person name="St-Onge C."/>
            <person name="Giorgi J."/>
            <person name="Grigoriev I.V."/>
            <person name="Roux C."/>
            <person name="Martin F.M."/>
            <person name="Corradi N."/>
        </authorList>
    </citation>
    <scope>NUCLEOTIDE SEQUENCE [LARGE SCALE GENOMIC DNA]</scope>
    <source>
        <strain evidence="3 8">A5</strain>
    </source>
</reference>
<name>A0A2I1GJQ9_9GLOM</name>
<evidence type="ECO:0000313" key="10">
    <source>
        <dbReference type="Proteomes" id="UP000234323"/>
    </source>
</evidence>
<gene>
    <name evidence="4" type="ORF">RhiirA1_534658</name>
    <name evidence="6" type="ORF">RhiirA4_543609</name>
    <name evidence="3" type="ORF">RhiirA5_399197</name>
    <name evidence="5" type="ORF">RhiirC2_861023</name>
</gene>
<dbReference type="Proteomes" id="UP000232688">
    <property type="component" value="Unassembled WGS sequence"/>
</dbReference>
<dbReference type="Proteomes" id="UP000232722">
    <property type="component" value="Unassembled WGS sequence"/>
</dbReference>
<reference evidence="4 7" key="4">
    <citation type="submission" date="2017-10" db="EMBL/GenBank/DDBJ databases">
        <title>Genome analyses suggest a sexual origin of heterokaryosis in a supposedly ancient asexual fungus.</title>
        <authorList>
            <person name="Corradi N."/>
            <person name="Sedzielewska K."/>
            <person name="Noel J."/>
            <person name="Charron P."/>
            <person name="Farinelli L."/>
            <person name="Marton T."/>
            <person name="Kruger M."/>
            <person name="Pelin A."/>
            <person name="Brachmann A."/>
            <person name="Corradi N."/>
        </authorList>
    </citation>
    <scope>NUCLEOTIDE SEQUENCE [LARGE SCALE GENOMIC DNA]</scope>
    <source>
        <strain evidence="4 7">A1</strain>
    </source>
</reference>
<evidence type="ECO:0000313" key="7">
    <source>
        <dbReference type="Proteomes" id="UP000232688"/>
    </source>
</evidence>
<dbReference type="Proteomes" id="UP000234323">
    <property type="component" value="Unassembled WGS sequence"/>
</dbReference>
<sequence>MWIIDTIVKLFKLSYNIFIHFIITINRWIVFLTHLIMMFFVWNSLLVIIGIVQTAQLTIGFGCDVSNLATFLKSPDSNKISIQEEKEEKPLTFWQKRRKVYQEMIDNLYVKYMERLVEIQQEQAKYWQSDNYIYPQSRFYDYDNYNYDNVYYDNNIENLDYNGDDNGETSSDASGGSGDNNHLFIPPIKITEDTSTAF</sequence>
<dbReference type="AlphaFoldDB" id="A0A2I1GJQ9"/>
<reference evidence="7 9" key="3">
    <citation type="submission" date="2017-10" db="EMBL/GenBank/DDBJ databases">
        <title>Extensive intraspecific genome diversity in a model arbuscular mycorrhizal fungus.</title>
        <authorList>
            <person name="Chen E.C.H."/>
            <person name="Morin E."/>
            <person name="Baudet D."/>
            <person name="Noel J."/>
            <person name="Ndikumana S."/>
            <person name="Charron P."/>
            <person name="St-Onge C."/>
            <person name="Giorgi J."/>
            <person name="Grigoriev I.V."/>
            <person name="Roux C."/>
            <person name="Martin F.M."/>
            <person name="Corradi N."/>
        </authorList>
    </citation>
    <scope>NUCLEOTIDE SEQUENCE [LARGE SCALE GENOMIC DNA]</scope>
    <source>
        <strain evidence="4 7">A1</strain>
        <strain evidence="5 9">C2</strain>
    </source>
</reference>
<dbReference type="Proteomes" id="UP000233469">
    <property type="component" value="Unassembled WGS sequence"/>
</dbReference>